<evidence type="ECO:0000313" key="2">
    <source>
        <dbReference type="EMBL" id="TRX75360.1"/>
    </source>
</evidence>
<feature type="transmembrane region" description="Helical" evidence="1">
    <location>
        <begin position="12"/>
        <end position="38"/>
    </location>
</feature>
<evidence type="ECO:0000256" key="1">
    <source>
        <dbReference type="SAM" id="Phobius"/>
    </source>
</evidence>
<comment type="caution">
    <text evidence="2">The sequence shown here is derived from an EMBL/GenBank/DDBJ whole genome shotgun (WGS) entry which is preliminary data.</text>
</comment>
<keyword evidence="3" id="KW-1185">Reference proteome</keyword>
<dbReference type="InterPro" id="IPR049823">
    <property type="entry name" value="XrtH_assoc"/>
</dbReference>
<feature type="transmembrane region" description="Helical" evidence="1">
    <location>
        <begin position="91"/>
        <end position="108"/>
    </location>
</feature>
<proteinExistence type="predicted"/>
<dbReference type="RefSeq" id="WP_143487452.1">
    <property type="nucleotide sequence ID" value="NZ_VJOY01000004.1"/>
</dbReference>
<keyword evidence="1" id="KW-1133">Transmembrane helix</keyword>
<gene>
    <name evidence="2" type="ORF">FM069_06350</name>
</gene>
<organism evidence="2 3">
    <name type="scientific">Pseudomonas mangiferae</name>
    <dbReference type="NCBI Taxonomy" id="2593654"/>
    <lineage>
        <taxon>Bacteria</taxon>
        <taxon>Pseudomonadati</taxon>
        <taxon>Pseudomonadota</taxon>
        <taxon>Gammaproteobacteria</taxon>
        <taxon>Pseudomonadales</taxon>
        <taxon>Pseudomonadaceae</taxon>
        <taxon>Pseudomonas</taxon>
    </lineage>
</organism>
<dbReference type="Proteomes" id="UP000315235">
    <property type="component" value="Unassembled WGS sequence"/>
</dbReference>
<sequence length="207" mass="21571">MPDGFTRSLRRVLLWLPLLFVAWYLLSPLVANLVAGLLHTPLRLLSDGLIFKLDADGALVHAVVRLGGGQYGSLTVPPGRLAELVLEGRPMIHGYGIPLFFALLLGLPRLPGRRLATLLAAGALLAVVVFGVALGFAKALFFDLDPAVAAGLRPGQWGLDLIALGYQFGTLVLPAVAPLALWAGLHGQALLDASHTAGAGDGIVGAP</sequence>
<keyword evidence="1" id="KW-0812">Transmembrane</keyword>
<reference evidence="2 3" key="1">
    <citation type="submission" date="2019-07" db="EMBL/GenBank/DDBJ databases">
        <title>Pseudomonas mangiferae sp. nov., isolated from bark of mango tree in Thailand.</title>
        <authorList>
            <person name="Srisuk N."/>
            <person name="Anurat P."/>
        </authorList>
    </citation>
    <scope>NUCLEOTIDE SEQUENCE [LARGE SCALE GENOMIC DNA]</scope>
    <source>
        <strain evidence="2 3">DMKU_BBB3-04</strain>
    </source>
</reference>
<feature type="transmembrane region" description="Helical" evidence="1">
    <location>
        <begin position="161"/>
        <end position="185"/>
    </location>
</feature>
<evidence type="ECO:0000313" key="3">
    <source>
        <dbReference type="Proteomes" id="UP000315235"/>
    </source>
</evidence>
<keyword evidence="1" id="KW-0472">Membrane</keyword>
<dbReference type="OrthoDB" id="6197083at2"/>
<dbReference type="AlphaFoldDB" id="A0A553H0T8"/>
<dbReference type="NCBIfam" id="NF041730">
    <property type="entry name" value="XrtH_assoc"/>
    <property type="match status" value="1"/>
</dbReference>
<protein>
    <submittedName>
        <fullName evidence="2">Uncharacterized protein</fullName>
    </submittedName>
</protein>
<accession>A0A553H0T8</accession>
<dbReference type="EMBL" id="VJOY01000004">
    <property type="protein sequence ID" value="TRX75360.1"/>
    <property type="molecule type" value="Genomic_DNA"/>
</dbReference>
<feature type="transmembrane region" description="Helical" evidence="1">
    <location>
        <begin position="115"/>
        <end position="141"/>
    </location>
</feature>
<name>A0A553H0T8_9PSED</name>